<keyword evidence="14 17" id="KW-0057">Aromatic amino acid biosynthesis</keyword>
<dbReference type="InterPro" id="IPR056179">
    <property type="entry name" value="DHQS_C"/>
</dbReference>
<evidence type="ECO:0000256" key="9">
    <source>
        <dbReference type="ARBA" id="ARBA00022605"/>
    </source>
</evidence>
<reference evidence="21 22" key="1">
    <citation type="submission" date="2024-09" db="EMBL/GenBank/DDBJ databases">
        <authorList>
            <person name="Sun Q."/>
            <person name="Mori K."/>
        </authorList>
    </citation>
    <scope>NUCLEOTIDE SEQUENCE [LARGE SCALE GENOMIC DNA]</scope>
    <source>
        <strain evidence="21 22">CGMCC 1.9126</strain>
    </source>
</reference>
<dbReference type="NCBIfam" id="TIGR01357">
    <property type="entry name" value="aroB"/>
    <property type="match status" value="1"/>
</dbReference>
<evidence type="ECO:0000256" key="3">
    <source>
        <dbReference type="ARBA" id="ARBA00004496"/>
    </source>
</evidence>
<dbReference type="GO" id="GO:0003856">
    <property type="term" value="F:3-dehydroquinate synthase activity"/>
    <property type="evidence" value="ECO:0007669"/>
    <property type="project" value="UniProtKB-EC"/>
</dbReference>
<feature type="domain" description="3-dehydroquinate synthase C-terminal" evidence="20">
    <location>
        <begin position="180"/>
        <end position="323"/>
    </location>
</feature>
<name>A0ABV6KWH8_9BACI</name>
<evidence type="ECO:0000256" key="2">
    <source>
        <dbReference type="ARBA" id="ARBA00001911"/>
    </source>
</evidence>
<evidence type="ECO:0000256" key="4">
    <source>
        <dbReference type="ARBA" id="ARBA00004661"/>
    </source>
</evidence>
<comment type="catalytic activity">
    <reaction evidence="1 17">
        <text>7-phospho-2-dehydro-3-deoxy-D-arabino-heptonate = 3-dehydroquinate + phosphate</text>
        <dbReference type="Rhea" id="RHEA:21968"/>
        <dbReference type="ChEBI" id="CHEBI:32364"/>
        <dbReference type="ChEBI" id="CHEBI:43474"/>
        <dbReference type="ChEBI" id="CHEBI:58394"/>
        <dbReference type="EC" id="4.2.3.4"/>
    </reaction>
</comment>
<evidence type="ECO:0000259" key="20">
    <source>
        <dbReference type="Pfam" id="PF24621"/>
    </source>
</evidence>
<dbReference type="Proteomes" id="UP001589738">
    <property type="component" value="Unassembled WGS sequence"/>
</dbReference>
<keyword evidence="16 17" id="KW-0170">Cobalt</keyword>
<evidence type="ECO:0000256" key="18">
    <source>
        <dbReference type="SAM" id="Phobius"/>
    </source>
</evidence>
<dbReference type="PANTHER" id="PTHR43622">
    <property type="entry name" value="3-DEHYDROQUINATE SYNTHASE"/>
    <property type="match status" value="1"/>
</dbReference>
<dbReference type="InterPro" id="IPR030963">
    <property type="entry name" value="DHQ_synth_fam"/>
</dbReference>
<dbReference type="InterPro" id="IPR030960">
    <property type="entry name" value="DHQS/DOIS_N"/>
</dbReference>
<comment type="cofactor">
    <cofactor evidence="2 17">
        <name>NAD(+)</name>
        <dbReference type="ChEBI" id="CHEBI:57540"/>
    </cofactor>
</comment>
<feature type="binding site" evidence="17">
    <location>
        <position position="246"/>
    </location>
    <ligand>
        <name>Zn(2+)</name>
        <dbReference type="ChEBI" id="CHEBI:29105"/>
    </ligand>
</feature>
<proteinExistence type="inferred from homology"/>
<keyword evidence="10 17" id="KW-0479">Metal-binding</keyword>
<evidence type="ECO:0000256" key="7">
    <source>
        <dbReference type="ARBA" id="ARBA00017684"/>
    </source>
</evidence>
<dbReference type="CDD" id="cd08195">
    <property type="entry name" value="DHQS"/>
    <property type="match status" value="1"/>
</dbReference>
<dbReference type="Gene3D" id="1.20.1090.10">
    <property type="entry name" value="Dehydroquinate synthase-like - alpha domain"/>
    <property type="match status" value="1"/>
</dbReference>
<evidence type="ECO:0000256" key="16">
    <source>
        <dbReference type="ARBA" id="ARBA00023285"/>
    </source>
</evidence>
<dbReference type="InterPro" id="IPR050071">
    <property type="entry name" value="Dehydroquinate_synthase"/>
</dbReference>
<dbReference type="PIRSF" id="PIRSF001455">
    <property type="entry name" value="DHQ_synth"/>
    <property type="match status" value="1"/>
</dbReference>
<dbReference type="RefSeq" id="WP_377058981.1">
    <property type="nucleotide sequence ID" value="NZ_JBHLUU010000124.1"/>
</dbReference>
<feature type="transmembrane region" description="Helical" evidence="18">
    <location>
        <begin position="98"/>
        <end position="119"/>
    </location>
</feature>
<evidence type="ECO:0000256" key="11">
    <source>
        <dbReference type="ARBA" id="ARBA00022741"/>
    </source>
</evidence>
<comment type="cofactor">
    <cofactor evidence="17">
        <name>Co(2+)</name>
        <dbReference type="ChEBI" id="CHEBI:48828"/>
    </cofactor>
    <cofactor evidence="17">
        <name>Zn(2+)</name>
        <dbReference type="ChEBI" id="CHEBI:29105"/>
    </cofactor>
    <text evidence="17">Binds 1 divalent metal cation per subunit. Can use either Co(2+) or Zn(2+).</text>
</comment>
<dbReference type="InterPro" id="IPR016037">
    <property type="entry name" value="DHQ_synth_AroB"/>
</dbReference>
<keyword evidence="18" id="KW-0812">Transmembrane</keyword>
<sequence length="362" mass="40608">METIQIHTTSKEYPVILGAEALTALAPFLKEHLSNVTKIMIITDSNVGDRYLNQVKHQLGEYEVVTHLVPNGEKAKTFDVFYDCLTAALQEKLDRKSLFIALGGGAIGDLCGFVAASFMRGVPFIQLPTTILAHDSAVGGKVAINHPLGKNMIGAFYQPEAVIYDIDFLQSLPAMERRSGFAEVMKHALINDLHFYQWLLTDIDNLQTITTEQLQECLSKGIKVKESVVSKDEKELGIRAFLNFGHTLGHAIEAEAGYGSITHGEAVVIGMVFALRLSKKLLHLQFEQQEFLEWLHKLGYSTKVPSGLYEEKLIDRMKQDKKTIGQVIQFVLLEEVGKPVLYKIDENVLLEELKQFMKEESR</sequence>
<evidence type="ECO:0000256" key="17">
    <source>
        <dbReference type="HAMAP-Rule" id="MF_00110"/>
    </source>
</evidence>
<accession>A0ABV6KWH8</accession>
<organism evidence="21 22">
    <name type="scientific">Robertmurraya beringensis</name>
    <dbReference type="NCBI Taxonomy" id="641660"/>
    <lineage>
        <taxon>Bacteria</taxon>
        <taxon>Bacillati</taxon>
        <taxon>Bacillota</taxon>
        <taxon>Bacilli</taxon>
        <taxon>Bacillales</taxon>
        <taxon>Bacillaceae</taxon>
        <taxon>Robertmurraya</taxon>
    </lineage>
</organism>
<feature type="binding site" evidence="17">
    <location>
        <position position="263"/>
    </location>
    <ligand>
        <name>Zn(2+)</name>
        <dbReference type="ChEBI" id="CHEBI:29105"/>
    </ligand>
</feature>
<evidence type="ECO:0000256" key="8">
    <source>
        <dbReference type="ARBA" id="ARBA00022490"/>
    </source>
</evidence>
<feature type="binding site" evidence="17">
    <location>
        <begin position="129"/>
        <end position="130"/>
    </location>
    <ligand>
        <name>NAD(+)</name>
        <dbReference type="ChEBI" id="CHEBI:57540"/>
    </ligand>
</feature>
<evidence type="ECO:0000256" key="6">
    <source>
        <dbReference type="ARBA" id="ARBA00013031"/>
    </source>
</evidence>
<evidence type="ECO:0000256" key="10">
    <source>
        <dbReference type="ARBA" id="ARBA00022723"/>
    </source>
</evidence>
<keyword evidence="9 17" id="KW-0028">Amino-acid biosynthesis</keyword>
<comment type="function">
    <text evidence="17">Catalyzes the conversion of 3-deoxy-D-arabino-heptulosonate 7-phosphate (DAHP) to dehydroquinate (DHQ).</text>
</comment>
<evidence type="ECO:0000313" key="21">
    <source>
        <dbReference type="EMBL" id="MFC0477681.1"/>
    </source>
</evidence>
<keyword evidence="11 17" id="KW-0547">Nucleotide-binding</keyword>
<comment type="caution">
    <text evidence="21">The sequence shown here is derived from an EMBL/GenBank/DDBJ whole genome shotgun (WGS) entry which is preliminary data.</text>
</comment>
<feature type="binding site" evidence="17">
    <location>
        <position position="150"/>
    </location>
    <ligand>
        <name>NAD(+)</name>
        <dbReference type="ChEBI" id="CHEBI:57540"/>
    </ligand>
</feature>
<feature type="binding site" evidence="17">
    <location>
        <position position="141"/>
    </location>
    <ligand>
        <name>NAD(+)</name>
        <dbReference type="ChEBI" id="CHEBI:57540"/>
    </ligand>
</feature>
<dbReference type="Pfam" id="PF24621">
    <property type="entry name" value="DHQS_C"/>
    <property type="match status" value="1"/>
</dbReference>
<protein>
    <recommendedName>
        <fullName evidence="7 17">3-dehydroquinate synthase</fullName>
        <shortName evidence="17">DHQS</shortName>
        <ecNumber evidence="6 17">4.2.3.4</ecNumber>
    </recommendedName>
</protein>
<comment type="similarity">
    <text evidence="5 17">Belongs to the sugar phosphate cyclases superfamily. Dehydroquinate synthase family.</text>
</comment>
<evidence type="ECO:0000256" key="15">
    <source>
        <dbReference type="ARBA" id="ARBA00023239"/>
    </source>
</evidence>
<dbReference type="Pfam" id="PF01761">
    <property type="entry name" value="DHQ_synthase"/>
    <property type="match status" value="1"/>
</dbReference>
<keyword evidence="12 17" id="KW-0862">Zinc</keyword>
<evidence type="ECO:0000256" key="12">
    <source>
        <dbReference type="ARBA" id="ARBA00022833"/>
    </source>
</evidence>
<dbReference type="HAMAP" id="MF_00110">
    <property type="entry name" value="DHQ_synthase"/>
    <property type="match status" value="1"/>
</dbReference>
<dbReference type="EC" id="4.2.3.4" evidence="6 17"/>
<comment type="subcellular location">
    <subcellularLocation>
        <location evidence="3 17">Cytoplasm</location>
    </subcellularLocation>
</comment>
<dbReference type="EMBL" id="JBHLUU010000124">
    <property type="protein sequence ID" value="MFC0477681.1"/>
    <property type="molecule type" value="Genomic_DNA"/>
</dbReference>
<evidence type="ECO:0000256" key="14">
    <source>
        <dbReference type="ARBA" id="ARBA00023141"/>
    </source>
</evidence>
<evidence type="ECO:0000256" key="5">
    <source>
        <dbReference type="ARBA" id="ARBA00005412"/>
    </source>
</evidence>
<evidence type="ECO:0000259" key="19">
    <source>
        <dbReference type="Pfam" id="PF01761"/>
    </source>
</evidence>
<gene>
    <name evidence="17 21" type="primary">aroB</name>
    <name evidence="21" type="ORF">ACFFHF_21055</name>
</gene>
<evidence type="ECO:0000256" key="13">
    <source>
        <dbReference type="ARBA" id="ARBA00023027"/>
    </source>
</evidence>
<evidence type="ECO:0000256" key="1">
    <source>
        <dbReference type="ARBA" id="ARBA00001393"/>
    </source>
</evidence>
<keyword evidence="13 17" id="KW-0520">NAD</keyword>
<dbReference type="SUPFAM" id="SSF56796">
    <property type="entry name" value="Dehydroquinate synthase-like"/>
    <property type="match status" value="1"/>
</dbReference>
<keyword evidence="18" id="KW-0472">Membrane</keyword>
<keyword evidence="15 17" id="KW-0456">Lyase</keyword>
<feature type="binding site" evidence="17">
    <location>
        <position position="183"/>
    </location>
    <ligand>
        <name>Zn(2+)</name>
        <dbReference type="ChEBI" id="CHEBI:29105"/>
    </ligand>
</feature>
<keyword evidence="8 17" id="KW-0963">Cytoplasm</keyword>
<comment type="caution">
    <text evidence="17">Lacks conserved residue(s) required for the propagation of feature annotation.</text>
</comment>
<keyword evidence="22" id="KW-1185">Reference proteome</keyword>
<feature type="binding site" evidence="17">
    <location>
        <begin position="105"/>
        <end position="109"/>
    </location>
    <ligand>
        <name>NAD(+)</name>
        <dbReference type="ChEBI" id="CHEBI:57540"/>
    </ligand>
</feature>
<dbReference type="PANTHER" id="PTHR43622:SF7">
    <property type="entry name" value="3-DEHYDROQUINATE SYNTHASE, CHLOROPLASTIC"/>
    <property type="match status" value="1"/>
</dbReference>
<comment type="pathway">
    <text evidence="4 17">Metabolic intermediate biosynthesis; chorismate biosynthesis; chorismate from D-erythrose 4-phosphate and phosphoenolpyruvate: step 2/7.</text>
</comment>
<feature type="domain" description="3-dehydroquinate synthase N-terminal" evidence="19">
    <location>
        <begin position="68"/>
        <end position="176"/>
    </location>
</feature>
<dbReference type="Gene3D" id="3.40.50.1970">
    <property type="match status" value="1"/>
</dbReference>
<evidence type="ECO:0000313" key="22">
    <source>
        <dbReference type="Proteomes" id="UP001589738"/>
    </source>
</evidence>
<keyword evidence="18" id="KW-1133">Transmembrane helix</keyword>